<keyword evidence="11" id="KW-1185">Reference proteome</keyword>
<dbReference type="SUPFAM" id="SSF52743">
    <property type="entry name" value="Subtilisin-like"/>
    <property type="match status" value="1"/>
</dbReference>
<dbReference type="GO" id="GO:0005576">
    <property type="term" value="C:extracellular region"/>
    <property type="evidence" value="ECO:0007669"/>
    <property type="project" value="UniProtKB-SubCell"/>
</dbReference>
<keyword evidence="6 7" id="KW-0720">Serine protease</keyword>
<comment type="subcellular location">
    <subcellularLocation>
        <location evidence="1">Secreted</location>
    </subcellularLocation>
</comment>
<reference evidence="11" key="1">
    <citation type="submission" date="2016-10" db="EMBL/GenBank/DDBJ databases">
        <authorList>
            <person name="Varghese N."/>
            <person name="Submissions S."/>
        </authorList>
    </citation>
    <scope>NUCLEOTIDE SEQUENCE [LARGE SCALE GENOMIC DNA]</scope>
    <source>
        <strain evidence="11">BL9</strain>
    </source>
</reference>
<evidence type="ECO:0000256" key="7">
    <source>
        <dbReference type="PROSITE-ProRule" id="PRU01240"/>
    </source>
</evidence>
<dbReference type="PROSITE" id="PS51892">
    <property type="entry name" value="SUBTILASE"/>
    <property type="match status" value="1"/>
</dbReference>
<accession>A0A1G5E6Q3</accession>
<dbReference type="Proteomes" id="UP000198538">
    <property type="component" value="Unassembled WGS sequence"/>
</dbReference>
<proteinExistence type="inferred from homology"/>
<dbReference type="InterPro" id="IPR036852">
    <property type="entry name" value="Peptidase_S8/S53_dom_sf"/>
</dbReference>
<dbReference type="Pfam" id="PF00082">
    <property type="entry name" value="Peptidase_S8"/>
    <property type="match status" value="1"/>
</dbReference>
<evidence type="ECO:0000256" key="4">
    <source>
        <dbReference type="ARBA" id="ARBA00022670"/>
    </source>
</evidence>
<comment type="similarity">
    <text evidence="2 7 8">Belongs to the peptidase S8 family.</text>
</comment>
<dbReference type="InterPro" id="IPR022398">
    <property type="entry name" value="Peptidase_S8_His-AS"/>
</dbReference>
<feature type="active site" description="Charge relay system" evidence="7">
    <location>
        <position position="144"/>
    </location>
</feature>
<dbReference type="PROSITE" id="PS00138">
    <property type="entry name" value="SUBTILASE_SER"/>
    <property type="match status" value="1"/>
</dbReference>
<dbReference type="InterPro" id="IPR023828">
    <property type="entry name" value="Peptidase_S8_Ser-AS"/>
</dbReference>
<dbReference type="PROSITE" id="PS00136">
    <property type="entry name" value="SUBTILASE_ASP"/>
    <property type="match status" value="1"/>
</dbReference>
<dbReference type="InterPro" id="IPR051048">
    <property type="entry name" value="Peptidase_S8/S53_subtilisin"/>
</dbReference>
<feature type="domain" description="Peptidase S8/S53" evidence="9">
    <location>
        <begin position="136"/>
        <end position="359"/>
    </location>
</feature>
<keyword evidence="3" id="KW-0964">Secreted</keyword>
<evidence type="ECO:0000313" key="11">
    <source>
        <dbReference type="Proteomes" id="UP000198538"/>
    </source>
</evidence>
<feature type="active site" description="Charge relay system" evidence="7">
    <location>
        <position position="177"/>
    </location>
</feature>
<sequence length="386" mass="41658">MWLWLGILAVFILISTWLTLRYIDQREANTFDPHAPHQLLLKFKEGTTPDQMHTLHRKTKCKVAETYEDLGWYRIESRKKMHRMLKQYKDHDLIEHAHPNYLVEASFIPNDPFFPYQYNLTKINAPAAWDITQSNSSIKIAIIDTGVQLNHPELASKLLPGYDYVDYDNIPEDGNGHGTHVAGIAASITNNGVGIAGTAPLASIVPLRVLDNNGQGTIGNVGNGLVFAANNGVQVINLSLGGPTGDAFLQAAVQYAWDRGAVIIAAAGNDNTSFPIVPASYANVIAVASTNSSDLKSNFSNYGSWVDMAAPGDTILSTYLGGSYAYLSGTSMAAPQVAGVAALLASQGKTNAQIRDALCFASDPVSGSGIYWTYGRLNANQSVQVP</sequence>
<dbReference type="GO" id="GO:0006508">
    <property type="term" value="P:proteolysis"/>
    <property type="evidence" value="ECO:0007669"/>
    <property type="project" value="UniProtKB-KW"/>
</dbReference>
<evidence type="ECO:0000313" key="10">
    <source>
        <dbReference type="EMBL" id="SCY22659.1"/>
    </source>
</evidence>
<organism evidence="10 11">
    <name type="scientific">Paenibacillus polysaccharolyticus</name>
    <dbReference type="NCBI Taxonomy" id="582692"/>
    <lineage>
        <taxon>Bacteria</taxon>
        <taxon>Bacillati</taxon>
        <taxon>Bacillota</taxon>
        <taxon>Bacilli</taxon>
        <taxon>Bacillales</taxon>
        <taxon>Paenibacillaceae</taxon>
        <taxon>Paenibacillus</taxon>
    </lineage>
</organism>
<dbReference type="STRING" id="582692.SAMN05720606_103183"/>
<dbReference type="EMBL" id="FMVM01000003">
    <property type="protein sequence ID" value="SCY22659.1"/>
    <property type="molecule type" value="Genomic_DNA"/>
</dbReference>
<gene>
    <name evidence="10" type="ORF">SAMN05720606_103183</name>
</gene>
<dbReference type="AlphaFoldDB" id="A0A1G5E6Q3"/>
<evidence type="ECO:0000256" key="1">
    <source>
        <dbReference type="ARBA" id="ARBA00004613"/>
    </source>
</evidence>
<dbReference type="Gene3D" id="3.40.50.200">
    <property type="entry name" value="Peptidase S8/S53 domain"/>
    <property type="match status" value="1"/>
</dbReference>
<dbReference type="InterPro" id="IPR034084">
    <property type="entry name" value="Thermitase-like_dom"/>
</dbReference>
<dbReference type="PANTHER" id="PTHR43399:SF4">
    <property type="entry name" value="CELL WALL-ASSOCIATED PROTEASE"/>
    <property type="match status" value="1"/>
</dbReference>
<dbReference type="InterPro" id="IPR023827">
    <property type="entry name" value="Peptidase_S8_Asp-AS"/>
</dbReference>
<dbReference type="InterPro" id="IPR015500">
    <property type="entry name" value="Peptidase_S8_subtilisin-rel"/>
</dbReference>
<keyword evidence="4 7" id="KW-0645">Protease</keyword>
<evidence type="ECO:0000256" key="2">
    <source>
        <dbReference type="ARBA" id="ARBA00011073"/>
    </source>
</evidence>
<dbReference type="RefSeq" id="WP_090916888.1">
    <property type="nucleotide sequence ID" value="NZ_FMVM01000003.1"/>
</dbReference>
<dbReference type="GO" id="GO:0004252">
    <property type="term" value="F:serine-type endopeptidase activity"/>
    <property type="evidence" value="ECO:0007669"/>
    <property type="project" value="UniProtKB-UniRule"/>
</dbReference>
<evidence type="ECO:0000259" key="9">
    <source>
        <dbReference type="Pfam" id="PF00082"/>
    </source>
</evidence>
<evidence type="ECO:0000256" key="8">
    <source>
        <dbReference type="RuleBase" id="RU003355"/>
    </source>
</evidence>
<feature type="active site" description="Charge relay system" evidence="7">
    <location>
        <position position="331"/>
    </location>
</feature>
<name>A0A1G5E6Q3_9BACL</name>
<dbReference type="PRINTS" id="PR00723">
    <property type="entry name" value="SUBTILISIN"/>
</dbReference>
<dbReference type="PROSITE" id="PS00137">
    <property type="entry name" value="SUBTILASE_HIS"/>
    <property type="match status" value="1"/>
</dbReference>
<evidence type="ECO:0000256" key="5">
    <source>
        <dbReference type="ARBA" id="ARBA00022801"/>
    </source>
</evidence>
<dbReference type="InterPro" id="IPR000209">
    <property type="entry name" value="Peptidase_S8/S53_dom"/>
</dbReference>
<dbReference type="PANTHER" id="PTHR43399">
    <property type="entry name" value="SUBTILISIN-RELATED"/>
    <property type="match status" value="1"/>
</dbReference>
<evidence type="ECO:0000256" key="3">
    <source>
        <dbReference type="ARBA" id="ARBA00022525"/>
    </source>
</evidence>
<evidence type="ECO:0000256" key="6">
    <source>
        <dbReference type="ARBA" id="ARBA00022825"/>
    </source>
</evidence>
<keyword evidence="5 7" id="KW-0378">Hydrolase</keyword>
<dbReference type="CDD" id="cd07484">
    <property type="entry name" value="Peptidases_S8_Thermitase_like"/>
    <property type="match status" value="1"/>
</dbReference>
<protein>
    <submittedName>
        <fullName evidence="10">Thermitase Serine peptidase. MEROPS family S08A</fullName>
    </submittedName>
</protein>